<feature type="domain" description="Mutator-like transposase" evidence="2">
    <location>
        <begin position="75"/>
        <end position="379"/>
    </location>
</feature>
<organism evidence="3 4">
    <name type="scientific">Aphis craccivora</name>
    <name type="common">Cowpea aphid</name>
    <dbReference type="NCBI Taxonomy" id="307492"/>
    <lineage>
        <taxon>Eukaryota</taxon>
        <taxon>Metazoa</taxon>
        <taxon>Ecdysozoa</taxon>
        <taxon>Arthropoda</taxon>
        <taxon>Hexapoda</taxon>
        <taxon>Insecta</taxon>
        <taxon>Pterygota</taxon>
        <taxon>Neoptera</taxon>
        <taxon>Paraneoptera</taxon>
        <taxon>Hemiptera</taxon>
        <taxon>Sternorrhyncha</taxon>
        <taxon>Aphidomorpha</taxon>
        <taxon>Aphidoidea</taxon>
        <taxon>Aphididae</taxon>
        <taxon>Aphidini</taxon>
        <taxon>Aphis</taxon>
        <taxon>Aphis</taxon>
    </lineage>
</organism>
<sequence>MIHVTSPECSEFSDNDDFNQQRSIDTTSTDDSLLSVFTTITEDNNISDHNLSVIYTASEDGLSSENTTTAEPLTGRRIIDIMHFINQIQKVHSGGFGCSFIDMEYQKETFIGFQSILSFKCKVCNIKSKLYTENPKTVQVPINKATVHGCQAIGIGHTQLSELFSFLEIPSLSISGYTKVLENVADIVHATAWEIKKAGEEEKKMALECGDIDVDGTPVITVVADGQWSKRSYRTKYDALSGAATIIGFKTKKVLFVGIRNKYCCICQKSKNSKKVAPDHQCFLNWKKSSTSMEADGVVEGFMKSEEMHGLKYNCLIGDGDSSVTKRLNEIQPYGPNFHIRKIECRNHLMRNYATKLTVIARNTKYPLRVRKYILSNILRFRGDITKSVIHWRNTIGVTKLEKIKGILWKIFYNLL</sequence>
<dbReference type="OrthoDB" id="6622741at2759"/>
<protein>
    <submittedName>
        <fullName evidence="3">YqaJ domain-containing protein</fullName>
    </submittedName>
</protein>
<name>A0A6G0VV11_APHCR</name>
<evidence type="ECO:0000313" key="3">
    <source>
        <dbReference type="EMBL" id="KAF0710811.1"/>
    </source>
</evidence>
<comment type="caution">
    <text evidence="3">The sequence shown here is derived from an EMBL/GenBank/DDBJ whole genome shotgun (WGS) entry which is preliminary data.</text>
</comment>
<proteinExistence type="predicted"/>
<dbReference type="Proteomes" id="UP000478052">
    <property type="component" value="Unassembled WGS sequence"/>
</dbReference>
<feature type="region of interest" description="Disordered" evidence="1">
    <location>
        <begin position="1"/>
        <end position="24"/>
    </location>
</feature>
<evidence type="ECO:0000256" key="1">
    <source>
        <dbReference type="SAM" id="MobiDB-lite"/>
    </source>
</evidence>
<dbReference type="Pfam" id="PF20700">
    <property type="entry name" value="Mutator"/>
    <property type="match status" value="1"/>
</dbReference>
<reference evidence="3 4" key="1">
    <citation type="submission" date="2019-08" db="EMBL/GenBank/DDBJ databases">
        <title>Whole genome of Aphis craccivora.</title>
        <authorList>
            <person name="Voronova N.V."/>
            <person name="Shulinski R.S."/>
            <person name="Bandarenka Y.V."/>
            <person name="Zhorov D.G."/>
            <person name="Warner D."/>
        </authorList>
    </citation>
    <scope>NUCLEOTIDE SEQUENCE [LARGE SCALE GENOMIC DNA]</scope>
    <source>
        <strain evidence="3">180601</strain>
        <tissue evidence="3">Whole Body</tissue>
    </source>
</reference>
<gene>
    <name evidence="3" type="ORF">FWK35_00030319</name>
</gene>
<dbReference type="InterPro" id="IPR049012">
    <property type="entry name" value="Mutator_transp_dom"/>
</dbReference>
<keyword evidence="4" id="KW-1185">Reference proteome</keyword>
<dbReference type="EMBL" id="VUJU01011521">
    <property type="protein sequence ID" value="KAF0710811.1"/>
    <property type="molecule type" value="Genomic_DNA"/>
</dbReference>
<evidence type="ECO:0000259" key="2">
    <source>
        <dbReference type="Pfam" id="PF20700"/>
    </source>
</evidence>
<evidence type="ECO:0000313" key="4">
    <source>
        <dbReference type="Proteomes" id="UP000478052"/>
    </source>
</evidence>
<dbReference type="AlphaFoldDB" id="A0A6G0VV11"/>
<accession>A0A6G0VV11</accession>